<protein>
    <submittedName>
        <fullName evidence="2">Uncharacterized conserved protein</fullName>
    </submittedName>
</protein>
<name>A0A348HHG6_9GAMM</name>
<dbReference type="RefSeq" id="WP_027706333.1">
    <property type="nucleotide sequence ID" value="NZ_AP018933.1"/>
</dbReference>
<dbReference type="EMBL" id="AP018933">
    <property type="protein sequence ID" value="BBG31068.1"/>
    <property type="molecule type" value="Genomic_DNA"/>
</dbReference>
<accession>A0A348HHG6</accession>
<evidence type="ECO:0000313" key="2">
    <source>
        <dbReference type="EMBL" id="BBG31068.1"/>
    </source>
</evidence>
<dbReference type="GO" id="GO:0005886">
    <property type="term" value="C:plasma membrane"/>
    <property type="evidence" value="ECO:0007669"/>
    <property type="project" value="TreeGrafter"/>
</dbReference>
<dbReference type="AlphaFoldDB" id="A0A348HHG6"/>
<evidence type="ECO:0000259" key="1">
    <source>
        <dbReference type="Pfam" id="PF02698"/>
    </source>
</evidence>
<dbReference type="OrthoDB" id="9809813at2"/>
<dbReference type="PANTHER" id="PTHR30336:SF20">
    <property type="entry name" value="DUF218 DOMAIN-CONTAINING PROTEIN"/>
    <property type="match status" value="1"/>
</dbReference>
<proteinExistence type="predicted"/>
<feature type="domain" description="DUF218" evidence="1">
    <location>
        <begin position="36"/>
        <end position="162"/>
    </location>
</feature>
<reference evidence="2 3" key="1">
    <citation type="submission" date="2018-09" db="EMBL/GenBank/DDBJ databases">
        <title>Zymobacter palmae IAM14233 (=T109) whole genome analysis.</title>
        <authorList>
            <person name="Yanase H."/>
        </authorList>
    </citation>
    <scope>NUCLEOTIDE SEQUENCE [LARGE SCALE GENOMIC DNA]</scope>
    <source>
        <strain evidence="2 3">IAM14233</strain>
    </source>
</reference>
<dbReference type="CDD" id="cd06259">
    <property type="entry name" value="YdcF-like"/>
    <property type="match status" value="1"/>
</dbReference>
<dbReference type="Pfam" id="PF02698">
    <property type="entry name" value="DUF218"/>
    <property type="match status" value="1"/>
</dbReference>
<dbReference type="Proteomes" id="UP000267342">
    <property type="component" value="Chromosome"/>
</dbReference>
<dbReference type="InterPro" id="IPR051599">
    <property type="entry name" value="Cell_Envelope_Assoc"/>
</dbReference>
<gene>
    <name evidence="2" type="ORF">ZBT109_2336</name>
</gene>
<keyword evidence="3" id="KW-1185">Reference proteome</keyword>
<sequence>MKTILSWCVGIVVLIALLGATLICVVGMRNDVQPSDVAIVLGSKVEDDGTPSVHLRIRLDRTVELYNAGMVPMIIVSGGPGVPAHPEPIVMRDYLVAQGVPASAIVLDNTGINTAATARNAVPLMAEHGFHSVIVVSEYFHVPRTRLAFAQQGIHDVHYARAGYPLPRDLLAIARETVGLPLYWLGMRQSDTAE</sequence>
<dbReference type="InterPro" id="IPR003848">
    <property type="entry name" value="DUF218"/>
</dbReference>
<dbReference type="Gene3D" id="3.40.50.620">
    <property type="entry name" value="HUPs"/>
    <property type="match status" value="1"/>
</dbReference>
<dbReference type="KEGG" id="zpl:ZBT109_2336"/>
<evidence type="ECO:0000313" key="3">
    <source>
        <dbReference type="Proteomes" id="UP000267342"/>
    </source>
</evidence>
<dbReference type="InterPro" id="IPR014729">
    <property type="entry name" value="Rossmann-like_a/b/a_fold"/>
</dbReference>
<dbReference type="PANTHER" id="PTHR30336">
    <property type="entry name" value="INNER MEMBRANE PROTEIN, PROBABLE PERMEASE"/>
    <property type="match status" value="1"/>
</dbReference>
<organism evidence="2 3">
    <name type="scientific">Zymobacter palmae</name>
    <dbReference type="NCBI Taxonomy" id="33074"/>
    <lineage>
        <taxon>Bacteria</taxon>
        <taxon>Pseudomonadati</taxon>
        <taxon>Pseudomonadota</taxon>
        <taxon>Gammaproteobacteria</taxon>
        <taxon>Oceanospirillales</taxon>
        <taxon>Halomonadaceae</taxon>
        <taxon>Zymobacter group</taxon>
        <taxon>Zymobacter</taxon>
    </lineage>
</organism>